<accession>A0AAV4NXU9</accession>
<evidence type="ECO:0000313" key="1">
    <source>
        <dbReference type="EMBL" id="GIX89725.1"/>
    </source>
</evidence>
<protein>
    <submittedName>
        <fullName evidence="1">Uncharacterized protein</fullName>
    </submittedName>
</protein>
<keyword evidence="2" id="KW-1185">Reference proteome</keyword>
<sequence length="74" mass="8244">MYTACQQSVHLFRKKAEARPPFAFQRISPAPSMCGHQTNHFRIRAISTCPQITLCGKRKCCLSPSSLSGPTEHP</sequence>
<dbReference type="AlphaFoldDB" id="A0AAV4NXU9"/>
<comment type="caution">
    <text evidence="1">The sequence shown here is derived from an EMBL/GenBank/DDBJ whole genome shotgun (WGS) entry which is preliminary data.</text>
</comment>
<dbReference type="EMBL" id="BPLR01021448">
    <property type="protein sequence ID" value="GIX89725.1"/>
    <property type="molecule type" value="Genomic_DNA"/>
</dbReference>
<organism evidence="1 2">
    <name type="scientific">Caerostris extrusa</name>
    <name type="common">Bark spider</name>
    <name type="synonym">Caerostris bankana</name>
    <dbReference type="NCBI Taxonomy" id="172846"/>
    <lineage>
        <taxon>Eukaryota</taxon>
        <taxon>Metazoa</taxon>
        <taxon>Ecdysozoa</taxon>
        <taxon>Arthropoda</taxon>
        <taxon>Chelicerata</taxon>
        <taxon>Arachnida</taxon>
        <taxon>Araneae</taxon>
        <taxon>Araneomorphae</taxon>
        <taxon>Entelegynae</taxon>
        <taxon>Araneoidea</taxon>
        <taxon>Araneidae</taxon>
        <taxon>Caerostris</taxon>
    </lineage>
</organism>
<name>A0AAV4NXU9_CAEEX</name>
<dbReference type="Proteomes" id="UP001054945">
    <property type="component" value="Unassembled WGS sequence"/>
</dbReference>
<evidence type="ECO:0000313" key="2">
    <source>
        <dbReference type="Proteomes" id="UP001054945"/>
    </source>
</evidence>
<gene>
    <name evidence="1" type="ORF">CEXT_458531</name>
</gene>
<proteinExistence type="predicted"/>
<reference evidence="1 2" key="1">
    <citation type="submission" date="2021-06" db="EMBL/GenBank/DDBJ databases">
        <title>Caerostris extrusa draft genome.</title>
        <authorList>
            <person name="Kono N."/>
            <person name="Arakawa K."/>
        </authorList>
    </citation>
    <scope>NUCLEOTIDE SEQUENCE [LARGE SCALE GENOMIC DNA]</scope>
</reference>